<comment type="caution">
    <text evidence="1">The sequence shown here is derived from an EMBL/GenBank/DDBJ whole genome shotgun (WGS) entry which is preliminary data.</text>
</comment>
<dbReference type="EC" id="6.1.1.5" evidence="1"/>
<dbReference type="GeneID" id="89945472"/>
<keyword evidence="1" id="KW-0436">Ligase</keyword>
<sequence>MYSKLVEDTTRKNIIEEVKVFAPSEQGELWKCPFCDPSETVYKLSVPPAKETERLYHIKRLIREHVELHQKDLLSKMDSKDYDKSRAESIKRVRLWITGTIADRKLYEENPLQQ</sequence>
<evidence type="ECO:0000313" key="1">
    <source>
        <dbReference type="EMBL" id="KAK4514183.1"/>
    </source>
</evidence>
<organism evidence="1 2">
    <name type="scientific">Mucor velutinosus</name>
    <dbReference type="NCBI Taxonomy" id="708070"/>
    <lineage>
        <taxon>Eukaryota</taxon>
        <taxon>Fungi</taxon>
        <taxon>Fungi incertae sedis</taxon>
        <taxon>Mucoromycota</taxon>
        <taxon>Mucoromycotina</taxon>
        <taxon>Mucoromycetes</taxon>
        <taxon>Mucorales</taxon>
        <taxon>Mucorineae</taxon>
        <taxon>Mucoraceae</taxon>
        <taxon>Mucor</taxon>
    </lineage>
</organism>
<protein>
    <submittedName>
        <fullName evidence="1">Isoleucine-tRNA ligase</fullName>
        <ecNumber evidence="1">6.1.1.5</ecNumber>
    </submittedName>
</protein>
<reference evidence="1 2" key="1">
    <citation type="submission" date="2022-11" db="EMBL/GenBank/DDBJ databases">
        <title>Mucor velutinosus strain NIH1002 WGS.</title>
        <authorList>
            <person name="Subramanian P."/>
            <person name="Mullikin J.C."/>
            <person name="Segre J.A."/>
            <person name="Zelazny A.M."/>
        </authorList>
    </citation>
    <scope>NUCLEOTIDE SEQUENCE [LARGE SCALE GENOMIC DNA]</scope>
    <source>
        <strain evidence="1 2">NIH1002</strain>
    </source>
</reference>
<dbReference type="EMBL" id="JASEJX010000015">
    <property type="protein sequence ID" value="KAK4514183.1"/>
    <property type="molecule type" value="Genomic_DNA"/>
</dbReference>
<name>A0AAN7DCD4_9FUNG</name>
<keyword evidence="2" id="KW-1185">Reference proteome</keyword>
<evidence type="ECO:0000313" key="2">
    <source>
        <dbReference type="Proteomes" id="UP001304243"/>
    </source>
</evidence>
<proteinExistence type="predicted"/>
<dbReference type="AlphaFoldDB" id="A0AAN7DCD4"/>
<gene>
    <name evidence="1" type="primary">ISM1</name>
    <name evidence="1" type="ORF">ATC70_001770</name>
</gene>
<dbReference type="Proteomes" id="UP001304243">
    <property type="component" value="Unassembled WGS sequence"/>
</dbReference>
<accession>A0AAN7DCD4</accession>
<dbReference type="GO" id="GO:0004822">
    <property type="term" value="F:isoleucine-tRNA ligase activity"/>
    <property type="evidence" value="ECO:0007669"/>
    <property type="project" value="UniProtKB-EC"/>
</dbReference>
<dbReference type="RefSeq" id="XP_064680849.1">
    <property type="nucleotide sequence ID" value="XM_064821163.1"/>
</dbReference>